<dbReference type="AlphaFoldDB" id="C3YK85"/>
<feature type="region of interest" description="Disordered" evidence="7">
    <location>
        <begin position="12"/>
        <end position="46"/>
    </location>
</feature>
<dbReference type="InterPro" id="IPR027324">
    <property type="entry name" value="MAP2/MAP4/Tau"/>
</dbReference>
<evidence type="ECO:0000256" key="5">
    <source>
        <dbReference type="ARBA" id="ARBA00023212"/>
    </source>
</evidence>
<gene>
    <name evidence="8" type="ORF">BRAFLDRAFT_226382</name>
</gene>
<evidence type="ECO:0000256" key="6">
    <source>
        <dbReference type="RuleBase" id="RU000686"/>
    </source>
</evidence>
<dbReference type="GO" id="GO:0008017">
    <property type="term" value="F:microtubule binding"/>
    <property type="evidence" value="ECO:0007669"/>
    <property type="project" value="InterPro"/>
</dbReference>
<dbReference type="EMBL" id="GG666521">
    <property type="protein sequence ID" value="EEN59246.1"/>
    <property type="molecule type" value="Genomic_DNA"/>
</dbReference>
<dbReference type="GO" id="GO:0005874">
    <property type="term" value="C:microtubule"/>
    <property type="evidence" value="ECO:0007669"/>
    <property type="project" value="UniProtKB-KW"/>
</dbReference>
<feature type="non-terminal residue" evidence="8">
    <location>
        <position position="1"/>
    </location>
</feature>
<dbReference type="eggNOG" id="KOG2418">
    <property type="taxonomic scope" value="Eukaryota"/>
</dbReference>
<keyword evidence="2 6" id="KW-0963">Cytoplasm</keyword>
<keyword evidence="4" id="KW-0677">Repeat</keyword>
<name>C3YK85_BRAFL</name>
<evidence type="ECO:0000256" key="4">
    <source>
        <dbReference type="ARBA" id="ARBA00022737"/>
    </source>
</evidence>
<accession>C3YK85</accession>
<keyword evidence="6" id="KW-0493">Microtubule</keyword>
<dbReference type="Pfam" id="PF00418">
    <property type="entry name" value="Tubulin-binding"/>
    <property type="match status" value="7"/>
</dbReference>
<dbReference type="STRING" id="7739.C3YK85"/>
<keyword evidence="5 6" id="KW-0206">Cytoskeleton</keyword>
<evidence type="ECO:0000313" key="8">
    <source>
        <dbReference type="EMBL" id="EEN59246.1"/>
    </source>
</evidence>
<evidence type="ECO:0000256" key="7">
    <source>
        <dbReference type="SAM" id="MobiDB-lite"/>
    </source>
</evidence>
<protein>
    <recommendedName>
        <fullName evidence="6">Microtubule-associated protein</fullName>
    </recommendedName>
</protein>
<organism>
    <name type="scientific">Branchiostoma floridae</name>
    <name type="common">Florida lancelet</name>
    <name type="synonym">Amphioxus</name>
    <dbReference type="NCBI Taxonomy" id="7739"/>
    <lineage>
        <taxon>Eukaryota</taxon>
        <taxon>Metazoa</taxon>
        <taxon>Chordata</taxon>
        <taxon>Cephalochordata</taxon>
        <taxon>Leptocardii</taxon>
        <taxon>Amphioxiformes</taxon>
        <taxon>Branchiostomatidae</taxon>
        <taxon>Branchiostoma</taxon>
    </lineage>
</organism>
<evidence type="ECO:0000256" key="1">
    <source>
        <dbReference type="ARBA" id="ARBA00004245"/>
    </source>
</evidence>
<reference evidence="8" key="1">
    <citation type="journal article" date="2008" name="Nature">
        <title>The amphioxus genome and the evolution of the chordate karyotype.</title>
        <authorList>
            <consortium name="US DOE Joint Genome Institute (JGI-PGF)"/>
            <person name="Putnam N.H."/>
            <person name="Butts T."/>
            <person name="Ferrier D.E.K."/>
            <person name="Furlong R.F."/>
            <person name="Hellsten U."/>
            <person name="Kawashima T."/>
            <person name="Robinson-Rechavi M."/>
            <person name="Shoguchi E."/>
            <person name="Terry A."/>
            <person name="Yu J.-K."/>
            <person name="Benito-Gutierrez E.L."/>
            <person name="Dubchak I."/>
            <person name="Garcia-Fernandez J."/>
            <person name="Gibson-Brown J.J."/>
            <person name="Grigoriev I.V."/>
            <person name="Horton A.C."/>
            <person name="de Jong P.J."/>
            <person name="Jurka J."/>
            <person name="Kapitonov V.V."/>
            <person name="Kohara Y."/>
            <person name="Kuroki Y."/>
            <person name="Lindquist E."/>
            <person name="Lucas S."/>
            <person name="Osoegawa K."/>
            <person name="Pennacchio L.A."/>
            <person name="Salamov A.A."/>
            <person name="Satou Y."/>
            <person name="Sauka-Spengler T."/>
            <person name="Schmutz J."/>
            <person name="Shin-I T."/>
            <person name="Toyoda A."/>
            <person name="Bronner-Fraser M."/>
            <person name="Fujiyama A."/>
            <person name="Holland L.Z."/>
            <person name="Holland P.W.H."/>
            <person name="Satoh N."/>
            <person name="Rokhsar D.S."/>
        </authorList>
    </citation>
    <scope>NUCLEOTIDE SEQUENCE [LARGE SCALE GENOMIC DNA]</scope>
    <source>
        <strain evidence="8">S238N-H82</strain>
        <tissue evidence="8">Testes</tissue>
    </source>
</reference>
<proteinExistence type="predicted"/>
<comment type="subcellular location">
    <subcellularLocation>
        <location evidence="1 6">Cytoplasm</location>
        <location evidence="1 6">Cytoskeleton</location>
    </subcellularLocation>
</comment>
<evidence type="ECO:0000256" key="2">
    <source>
        <dbReference type="ARBA" id="ARBA00022490"/>
    </source>
</evidence>
<feature type="compositionally biased region" description="Low complexity" evidence="7">
    <location>
        <begin position="16"/>
        <end position="32"/>
    </location>
</feature>
<dbReference type="PROSITE" id="PS51491">
    <property type="entry name" value="TAU_MAP_2"/>
    <property type="match status" value="7"/>
</dbReference>
<keyword evidence="3" id="KW-0597">Phosphoprotein</keyword>
<dbReference type="InParanoid" id="C3YK85"/>
<dbReference type="PANTHER" id="PTHR11501:SF18">
    <property type="entry name" value="MICROTUBULE-ASSOCIATED PROTEIN"/>
    <property type="match status" value="1"/>
</dbReference>
<evidence type="ECO:0000256" key="3">
    <source>
        <dbReference type="ARBA" id="ARBA00022553"/>
    </source>
</evidence>
<dbReference type="PANTHER" id="PTHR11501">
    <property type="entry name" value="MICROTUBULE-ASSOCIATED PROTEIN"/>
    <property type="match status" value="1"/>
</dbReference>
<sequence length="314" mass="33481">QIDDVVSMILVEEAPGTPNSRPSSTRSSGSMSDTKKVKSKIGSTANIHHKPGGGNVSLFFYQNFLCCPVVPIFSEKKDYSAVSSKCGSKDNIKHTPGGGNVAITHVKQDLSKVTSRCGSKDNIKHSPGGGNVKIADIKQDFSRVSSRCGSKDNIKHTPGGGNVKIASTKIDFTKVGSRCGSKDNIKHTPTGGDLGRENIEILDPLKCSLNSCILRGKFSGRVRIKHKKLDFSNVQSKCGSMSNIKHKAGGGQGHRLGIQSIPKGILYFLSCQIETVKLDFKDKAQSKVGSLDYVDHQPGGGDKKVGTPSSSRSP</sequence>
<dbReference type="InterPro" id="IPR001084">
    <property type="entry name" value="MAP_tubulin-bd_rpt"/>
</dbReference>
<feature type="non-terminal residue" evidence="8">
    <location>
        <position position="314"/>
    </location>
</feature>
<dbReference type="PROSITE" id="PS00229">
    <property type="entry name" value="TAU_MAP_1"/>
    <property type="match status" value="2"/>
</dbReference>
<feature type="region of interest" description="Disordered" evidence="7">
    <location>
        <begin position="291"/>
        <end position="314"/>
    </location>
</feature>